<accession>A0A090N111</accession>
<evidence type="ECO:0000313" key="1">
    <source>
        <dbReference type="EMBL" id="CEF71628.1"/>
    </source>
</evidence>
<reference evidence="1 2" key="1">
    <citation type="submission" date="2014-09" db="EMBL/GenBank/DDBJ databases">
        <authorList>
            <person name="Martin A.A."/>
        </authorList>
    </citation>
    <scope>NUCLEOTIDE SEQUENCE</scope>
    <source>
        <strain evidence="2">ED321</strain>
        <strain evidence="1">ED321 Heterogonic</strain>
    </source>
</reference>
<dbReference type="EMBL" id="LN609530">
    <property type="protein sequence ID" value="CEF71628.1"/>
    <property type="molecule type" value="Genomic_DNA"/>
</dbReference>
<evidence type="ECO:0000313" key="2">
    <source>
        <dbReference type="Proteomes" id="UP000035682"/>
    </source>
</evidence>
<sequence>MPFCTNLNPKATIYASNHFKNVFTNGTLARGSVENVLSHHISTDVEEYAAECYIEHKFIGFLNFLEMTRHLNFFNFLTRLRYNNRISRYISRSRRGSFFHPIQVRNLIYKRNIHFGRISINNDFITRVIWSNGGPRTIVIRRKLEKRKFIIPTGSNFGRYLNLLYEYEFDVEDNDDYIETIRRVTSTNYIFMNENIINNFENLNIIYNNDLSNQNSG</sequence>
<dbReference type="GeneID" id="36384008"/>
<dbReference type="RefSeq" id="XP_024510824.1">
    <property type="nucleotide sequence ID" value="XM_024645357.1"/>
</dbReference>
<dbReference type="Proteomes" id="UP000035682">
    <property type="component" value="Unplaced"/>
</dbReference>
<gene>
    <name evidence="1 3 4" type="ORF">SRAE_X000095100</name>
</gene>
<dbReference type="CTD" id="36384008"/>
<organism evidence="1">
    <name type="scientific">Strongyloides ratti</name>
    <name type="common">Parasitic roundworm</name>
    <dbReference type="NCBI Taxonomy" id="34506"/>
    <lineage>
        <taxon>Eukaryota</taxon>
        <taxon>Metazoa</taxon>
        <taxon>Ecdysozoa</taxon>
        <taxon>Nematoda</taxon>
        <taxon>Chromadorea</taxon>
        <taxon>Rhabditida</taxon>
        <taxon>Tylenchina</taxon>
        <taxon>Panagrolaimomorpha</taxon>
        <taxon>Strongyloidoidea</taxon>
        <taxon>Strongyloididae</taxon>
        <taxon>Strongyloides</taxon>
    </lineage>
</organism>
<name>A0A090N111_STRRB</name>
<proteinExistence type="predicted"/>
<evidence type="ECO:0000313" key="4">
    <source>
        <dbReference type="WormBase" id="SRAE_X000095100"/>
    </source>
</evidence>
<reference evidence="3" key="2">
    <citation type="submission" date="2020-12" db="UniProtKB">
        <authorList>
            <consortium name="WormBaseParasite"/>
        </authorList>
    </citation>
    <scope>IDENTIFICATION</scope>
</reference>
<dbReference type="WormBase" id="SRAE_X000095100">
    <property type="protein sequence ID" value="SRP09193"/>
    <property type="gene ID" value="WBGene00266514"/>
</dbReference>
<dbReference type="WBParaSite" id="SRAE_X000095100.1">
    <property type="protein sequence ID" value="SRAE_X000095100.1"/>
    <property type="gene ID" value="WBGene00266514"/>
</dbReference>
<keyword evidence="2" id="KW-1185">Reference proteome</keyword>
<evidence type="ECO:0000313" key="3">
    <source>
        <dbReference type="WBParaSite" id="SRAE_X000095100.1"/>
    </source>
</evidence>
<dbReference type="AlphaFoldDB" id="A0A090N111"/>
<protein>
    <submittedName>
        <fullName evidence="1 3">Uncharacterized protein</fullName>
    </submittedName>
</protein>